<dbReference type="eggNOG" id="ENOG5031H6E">
    <property type="taxonomic scope" value="Bacteria"/>
</dbReference>
<accession>D0L5G9</accession>
<dbReference type="AlphaFoldDB" id="D0L5G9"/>
<reference evidence="1 2" key="2">
    <citation type="journal article" date="2010" name="Stand. Genomic Sci.">
        <title>Complete genome sequence of Gordonia bronchialis type strain (3410).</title>
        <authorList>
            <person name="Ivanova N."/>
            <person name="Sikorski J."/>
            <person name="Jando M."/>
            <person name="Lapidus A."/>
            <person name="Nolan M."/>
            <person name="Lucas S."/>
            <person name="Del Rio T.G."/>
            <person name="Tice H."/>
            <person name="Copeland A."/>
            <person name="Cheng J.F."/>
            <person name="Chen F."/>
            <person name="Bruce D."/>
            <person name="Goodwin L."/>
            <person name="Pitluck S."/>
            <person name="Mavromatis K."/>
            <person name="Ovchinnikova G."/>
            <person name="Pati A."/>
            <person name="Chen A."/>
            <person name="Palaniappan K."/>
            <person name="Land M."/>
            <person name="Hauser L."/>
            <person name="Chang Y.J."/>
            <person name="Jeffries C.D."/>
            <person name="Chain P."/>
            <person name="Saunders E."/>
            <person name="Han C."/>
            <person name="Detter J.C."/>
            <person name="Brettin T."/>
            <person name="Rohde M."/>
            <person name="Goker M."/>
            <person name="Bristow J."/>
            <person name="Eisen J.A."/>
            <person name="Markowitz V."/>
            <person name="Hugenholtz P."/>
            <person name="Klenk H.P."/>
            <person name="Kyrpides N.C."/>
        </authorList>
    </citation>
    <scope>NUCLEOTIDE SEQUENCE [LARGE SCALE GENOMIC DNA]</scope>
    <source>
        <strain evidence="2">ATCC 25592 / DSM 43247 / BCRC 13721 / JCM 3198 / KCTC 3076 / NBRC 16047 / NCTC 10667</strain>
    </source>
</reference>
<evidence type="ECO:0008006" key="3">
    <source>
        <dbReference type="Google" id="ProtNLM"/>
    </source>
</evidence>
<gene>
    <name evidence="1" type="ordered locus">Gbro_4281</name>
</gene>
<name>D0L5G9_GORB4</name>
<keyword evidence="2" id="KW-1185">Reference proteome</keyword>
<dbReference type="STRING" id="526226.Gbro_4281"/>
<dbReference type="RefSeq" id="WP_012835918.1">
    <property type="nucleotide sequence ID" value="NC_013441.1"/>
</dbReference>
<dbReference type="Proteomes" id="UP000001219">
    <property type="component" value="Chromosome"/>
</dbReference>
<sequence length="77" mass="7907">MPDITLTVADDHLANIAAVADAARAAGMRVDQVLDQVGVICGSASDDCASTLRDLDGVDAVEAAATFRLPPPDSRVQ</sequence>
<dbReference type="OrthoDB" id="4948868at2"/>
<protein>
    <recommendedName>
        <fullName evidence="3">Ketohydroxyglutarate aldolase</fullName>
    </recommendedName>
</protein>
<organism evidence="1 2">
    <name type="scientific">Gordonia bronchialis (strain ATCC 25592 / DSM 43247 / BCRC 13721 / JCM 3198 / KCTC 3076 / NBRC 16047 / NCTC 10667)</name>
    <name type="common">Rhodococcus bronchialis</name>
    <dbReference type="NCBI Taxonomy" id="526226"/>
    <lineage>
        <taxon>Bacteria</taxon>
        <taxon>Bacillati</taxon>
        <taxon>Actinomycetota</taxon>
        <taxon>Actinomycetes</taxon>
        <taxon>Mycobacteriales</taxon>
        <taxon>Gordoniaceae</taxon>
        <taxon>Gordonia</taxon>
    </lineage>
</organism>
<evidence type="ECO:0000313" key="1">
    <source>
        <dbReference type="EMBL" id="ACY23427.1"/>
    </source>
</evidence>
<dbReference type="KEGG" id="gbr:Gbro_4281"/>
<proteinExistence type="predicted"/>
<dbReference type="HOGENOM" id="CLU_184449_1_0_11"/>
<dbReference type="EMBL" id="CP001802">
    <property type="protein sequence ID" value="ACY23427.1"/>
    <property type="molecule type" value="Genomic_DNA"/>
</dbReference>
<reference evidence="2" key="1">
    <citation type="submission" date="2009-10" db="EMBL/GenBank/DDBJ databases">
        <title>The complete chromosome of Gordonia bronchialis DSM 43247.</title>
        <authorList>
            <consortium name="US DOE Joint Genome Institute (JGI-PGF)"/>
            <person name="Lucas S."/>
            <person name="Copeland A."/>
            <person name="Lapidus A."/>
            <person name="Glavina del Rio T."/>
            <person name="Dalin E."/>
            <person name="Tice H."/>
            <person name="Bruce D."/>
            <person name="Goodwin L."/>
            <person name="Pitluck S."/>
            <person name="Kyrpides N."/>
            <person name="Mavromatis K."/>
            <person name="Ivanova N."/>
            <person name="Ovchinnikova G."/>
            <person name="Saunders E."/>
            <person name="Brettin T."/>
            <person name="Detter J.C."/>
            <person name="Han C."/>
            <person name="Larimer F."/>
            <person name="Land M."/>
            <person name="Hauser L."/>
            <person name="Markowitz V."/>
            <person name="Cheng J.-F."/>
            <person name="Hugenholtz P."/>
            <person name="Woyke T."/>
            <person name="Wu D."/>
            <person name="Jando M."/>
            <person name="Schneider S."/>
            <person name="Goeker M."/>
            <person name="Klenk H.-P."/>
            <person name="Eisen J.A."/>
        </authorList>
    </citation>
    <scope>NUCLEOTIDE SEQUENCE [LARGE SCALE GENOMIC DNA]</scope>
    <source>
        <strain evidence="2">ATCC 25592 / DSM 43247 / BCRC 13721 / JCM 3198 / KCTC 3076 / NBRC 16047 / NCTC 10667</strain>
    </source>
</reference>
<evidence type="ECO:0000313" key="2">
    <source>
        <dbReference type="Proteomes" id="UP000001219"/>
    </source>
</evidence>